<keyword evidence="1" id="KW-0812">Transmembrane</keyword>
<evidence type="ECO:0000313" key="2">
    <source>
        <dbReference type="EMBL" id="MBU3849593.1"/>
    </source>
</evidence>
<dbReference type="Proteomes" id="UP000823914">
    <property type="component" value="Unassembled WGS sequence"/>
</dbReference>
<keyword evidence="1" id="KW-0472">Membrane</keyword>
<protein>
    <submittedName>
        <fullName evidence="2">Uncharacterized protein</fullName>
    </submittedName>
</protein>
<proteinExistence type="predicted"/>
<keyword evidence="1" id="KW-1133">Transmembrane helix</keyword>
<dbReference type="EMBL" id="JAHLFV010000074">
    <property type="protein sequence ID" value="MBU3849593.1"/>
    <property type="molecule type" value="Genomic_DNA"/>
</dbReference>
<gene>
    <name evidence="2" type="ORF">IAA16_03410</name>
</gene>
<reference evidence="2" key="2">
    <citation type="submission" date="2021-04" db="EMBL/GenBank/DDBJ databases">
        <authorList>
            <person name="Gilroy R."/>
        </authorList>
    </citation>
    <scope>NUCLEOTIDE SEQUENCE</scope>
    <source>
        <strain evidence="2">Gambia15-2214</strain>
    </source>
</reference>
<name>A0A9E2L106_9SPIR</name>
<feature type="transmembrane region" description="Helical" evidence="1">
    <location>
        <begin position="300"/>
        <end position="319"/>
    </location>
</feature>
<reference evidence="2" key="1">
    <citation type="journal article" date="2021" name="PeerJ">
        <title>Extensive microbial diversity within the chicken gut microbiome revealed by metagenomics and culture.</title>
        <authorList>
            <person name="Gilroy R."/>
            <person name="Ravi A."/>
            <person name="Getino M."/>
            <person name="Pursley I."/>
            <person name="Horton D.L."/>
            <person name="Alikhan N.F."/>
            <person name="Baker D."/>
            <person name="Gharbi K."/>
            <person name="Hall N."/>
            <person name="Watson M."/>
            <person name="Adriaenssens E.M."/>
            <person name="Foster-Nyarko E."/>
            <person name="Jarju S."/>
            <person name="Secka A."/>
            <person name="Antonio M."/>
            <person name="Oren A."/>
            <person name="Chaudhuri R.R."/>
            <person name="La Ragione R."/>
            <person name="Hildebrand F."/>
            <person name="Pallen M.J."/>
        </authorList>
    </citation>
    <scope>NUCLEOTIDE SEQUENCE</scope>
    <source>
        <strain evidence="2">Gambia15-2214</strain>
    </source>
</reference>
<evidence type="ECO:0000256" key="1">
    <source>
        <dbReference type="SAM" id="Phobius"/>
    </source>
</evidence>
<dbReference type="AlphaFoldDB" id="A0A9E2L106"/>
<evidence type="ECO:0000313" key="3">
    <source>
        <dbReference type="Proteomes" id="UP000823914"/>
    </source>
</evidence>
<comment type="caution">
    <text evidence="2">The sequence shown here is derived from an EMBL/GenBank/DDBJ whole genome shotgun (WGS) entry which is preliminary data.</text>
</comment>
<sequence>MQESMSLLSFRENHVLLDMQMTGRDFAKSRLYQYVDEVGYRALPDEKGDFTFVPWTFSSTEEKDNSIYVQGTCPQPGVSLIEEVDKFLRSGGEETHRFWLKNALVTFNRAADAALGKKLPIGVVGPAQCILCNDGSMLFLPPTLLTRAIESRSKEEYSRLLGCWIHPVLEGACSLRFTQSVCGYFIGTGSLPYDCLDTEKRMEDYRDKNFVPIQYKNPSVSPLLAQSINNYLSVGAGKQNISARLNTDSCAIPGTEIPWEEFEKTDKLFFTNETSVKEYTLKLDKKIDTVRFMRKYSTGIKILTGVLIFFFGTFLFWLWDRQDNYITTGLTDKEVGVALYTGMNNRDLVLAEAVCKGKGAKQLVNIISNFYLSSKIQEGVAGKTTLSFAQLFYFLSDTAEVMPDFFGLSNFCIDGEKVSLDVYPYIRKDNPIPVETSHSEGSYTVTYYMAYTQGEDTIVIEYCTDTVKTEFLKDSWYVTEVVQKKEPVLCDFNTFRKEYSTLLKENNGSVVKTAEKLRETYPWIPREEELILAEKKIQEKFGLMQQ</sequence>
<accession>A0A9E2L106</accession>
<organism evidence="2 3">
    <name type="scientific">Candidatus Treponema excrementipullorum</name>
    <dbReference type="NCBI Taxonomy" id="2838768"/>
    <lineage>
        <taxon>Bacteria</taxon>
        <taxon>Pseudomonadati</taxon>
        <taxon>Spirochaetota</taxon>
        <taxon>Spirochaetia</taxon>
        <taxon>Spirochaetales</taxon>
        <taxon>Treponemataceae</taxon>
        <taxon>Treponema</taxon>
    </lineage>
</organism>